<dbReference type="AlphaFoldDB" id="A0A8J2ZZJ9"/>
<comment type="caution">
    <text evidence="1">The sequence shown here is derived from an EMBL/GenBank/DDBJ whole genome shotgun (WGS) entry which is preliminary data.</text>
</comment>
<dbReference type="RefSeq" id="WP_188498942.1">
    <property type="nucleotide sequence ID" value="NZ_BMFV01000040.1"/>
</dbReference>
<dbReference type="Proteomes" id="UP000656813">
    <property type="component" value="Unassembled WGS sequence"/>
</dbReference>
<dbReference type="EMBL" id="BMFV01000040">
    <property type="protein sequence ID" value="GGH87563.1"/>
    <property type="molecule type" value="Genomic_DNA"/>
</dbReference>
<keyword evidence="2" id="KW-1185">Reference proteome</keyword>
<protein>
    <submittedName>
        <fullName evidence="1">Uncharacterized protein</fullName>
    </submittedName>
</protein>
<sequence length="51" mass="6145">MAKNRKRREEEIKDEPIVRAADMRYGLPLDEDDWEARARMEASEHRAMKKD</sequence>
<evidence type="ECO:0000313" key="1">
    <source>
        <dbReference type="EMBL" id="GGH87563.1"/>
    </source>
</evidence>
<reference evidence="1" key="2">
    <citation type="submission" date="2020-09" db="EMBL/GenBank/DDBJ databases">
        <authorList>
            <person name="Sun Q."/>
            <person name="Zhou Y."/>
        </authorList>
    </citation>
    <scope>NUCLEOTIDE SEQUENCE</scope>
    <source>
        <strain evidence="1">CGMCC 1.12777</strain>
    </source>
</reference>
<proteinExistence type="predicted"/>
<accession>A0A8J2ZZJ9</accession>
<gene>
    <name evidence="1" type="ORF">GCM10007096_37870</name>
</gene>
<name>A0A8J2ZZJ9_9BACL</name>
<organism evidence="1 2">
    <name type="scientific">Pullulanibacillus pueri</name>
    <dbReference type="NCBI Taxonomy" id="1437324"/>
    <lineage>
        <taxon>Bacteria</taxon>
        <taxon>Bacillati</taxon>
        <taxon>Bacillota</taxon>
        <taxon>Bacilli</taxon>
        <taxon>Bacillales</taxon>
        <taxon>Sporolactobacillaceae</taxon>
        <taxon>Pullulanibacillus</taxon>
    </lineage>
</organism>
<reference evidence="1" key="1">
    <citation type="journal article" date="2014" name="Int. J. Syst. Evol. Microbiol.">
        <title>Complete genome sequence of Corynebacterium casei LMG S-19264T (=DSM 44701T), isolated from a smear-ripened cheese.</title>
        <authorList>
            <consortium name="US DOE Joint Genome Institute (JGI-PGF)"/>
            <person name="Walter F."/>
            <person name="Albersmeier A."/>
            <person name="Kalinowski J."/>
            <person name="Ruckert C."/>
        </authorList>
    </citation>
    <scope>NUCLEOTIDE SEQUENCE</scope>
    <source>
        <strain evidence="1">CGMCC 1.12777</strain>
    </source>
</reference>
<evidence type="ECO:0000313" key="2">
    <source>
        <dbReference type="Proteomes" id="UP000656813"/>
    </source>
</evidence>